<sequence>MRRILLLLIIMASASAYGQTYIKLNAPLVFAKAFNPSIETRISNKWTFEFDMLMTFRNETNDKGPFRILMLQPEGRYYFKEVNKGFFVGINTGYAMFRITKPHWLFKEDYDASHIYQMGWSVQAGFTIGYEMKIKDRWLIDVFFGGGRQWSIYEAFYYPDGGRYVGYNGSAEYLPYKGGINIGYRLGK</sequence>
<comment type="caution">
    <text evidence="1">The sequence shown here is derived from an EMBL/GenBank/DDBJ whole genome shotgun (WGS) entry which is preliminary data.</text>
</comment>
<reference evidence="1 2" key="1">
    <citation type="submission" date="2019-03" db="EMBL/GenBank/DDBJ databases">
        <title>Genomic Encyclopedia of Archaeal and Bacterial Type Strains, Phase II (KMG-II): from individual species to whole genera.</title>
        <authorList>
            <person name="Goeker M."/>
        </authorList>
    </citation>
    <scope>NUCLEOTIDE SEQUENCE [LARGE SCALE GENOMIC DNA]</scope>
    <source>
        <strain evidence="1 2">RL-C</strain>
    </source>
</reference>
<evidence type="ECO:0000313" key="2">
    <source>
        <dbReference type="Proteomes" id="UP000294830"/>
    </source>
</evidence>
<evidence type="ECO:0000313" key="1">
    <source>
        <dbReference type="EMBL" id="TCN62190.1"/>
    </source>
</evidence>
<dbReference type="InterPro" id="IPR021958">
    <property type="entry name" value="DUF3575"/>
</dbReference>
<keyword evidence="2" id="KW-1185">Reference proteome</keyword>
<dbReference type="Proteomes" id="UP000294830">
    <property type="component" value="Unassembled WGS sequence"/>
</dbReference>
<proteinExistence type="predicted"/>
<dbReference type="EMBL" id="SLWB01000019">
    <property type="protein sequence ID" value="TCN62190.1"/>
    <property type="molecule type" value="Genomic_DNA"/>
</dbReference>
<protein>
    <submittedName>
        <fullName evidence="1">Uncharacterized protein DUF3575</fullName>
    </submittedName>
</protein>
<gene>
    <name evidence="1" type="ORF">CLV25_11923</name>
</gene>
<dbReference type="RefSeq" id="WP_165877101.1">
    <property type="nucleotide sequence ID" value="NZ_SLWB01000019.1"/>
</dbReference>
<dbReference type="Gene3D" id="2.40.160.20">
    <property type="match status" value="1"/>
</dbReference>
<organism evidence="1 2">
    <name type="scientific">Acetobacteroides hydrogenigenes</name>
    <dbReference type="NCBI Taxonomy" id="979970"/>
    <lineage>
        <taxon>Bacteria</taxon>
        <taxon>Pseudomonadati</taxon>
        <taxon>Bacteroidota</taxon>
        <taxon>Bacteroidia</taxon>
        <taxon>Bacteroidales</taxon>
        <taxon>Rikenellaceae</taxon>
        <taxon>Acetobacteroides</taxon>
    </lineage>
</organism>
<accession>A0A4V2RN37</accession>
<dbReference type="Pfam" id="PF12099">
    <property type="entry name" value="DUF3575"/>
    <property type="match status" value="1"/>
</dbReference>
<name>A0A4V2RN37_9BACT</name>
<dbReference type="AlphaFoldDB" id="A0A4V2RN37"/>